<organism evidence="3 4">
    <name type="scientific">Streptomyces marokkonensis</name>
    <dbReference type="NCBI Taxonomy" id="324855"/>
    <lineage>
        <taxon>Bacteria</taxon>
        <taxon>Bacillati</taxon>
        <taxon>Actinomycetota</taxon>
        <taxon>Actinomycetes</taxon>
        <taxon>Kitasatosporales</taxon>
        <taxon>Streptomycetaceae</taxon>
        <taxon>Streptomyces</taxon>
    </lineage>
</organism>
<comment type="caution">
    <text evidence="3">The sequence shown here is derived from an EMBL/GenBank/DDBJ whole genome shotgun (WGS) entry which is preliminary data.</text>
</comment>
<evidence type="ECO:0000256" key="1">
    <source>
        <dbReference type="SAM" id="MobiDB-lite"/>
    </source>
</evidence>
<evidence type="ECO:0000313" key="4">
    <source>
        <dbReference type="Proteomes" id="UP001500034"/>
    </source>
</evidence>
<feature type="compositionally biased region" description="Basic and acidic residues" evidence="1">
    <location>
        <begin position="268"/>
        <end position="277"/>
    </location>
</feature>
<keyword evidence="2" id="KW-0812">Transmembrane</keyword>
<evidence type="ECO:0000313" key="3">
    <source>
        <dbReference type="EMBL" id="GAA3964812.1"/>
    </source>
</evidence>
<evidence type="ECO:0000256" key="2">
    <source>
        <dbReference type="SAM" id="Phobius"/>
    </source>
</evidence>
<feature type="transmembrane region" description="Helical" evidence="2">
    <location>
        <begin position="415"/>
        <end position="437"/>
    </location>
</feature>
<feature type="transmembrane region" description="Helical" evidence="2">
    <location>
        <begin position="377"/>
        <end position="395"/>
    </location>
</feature>
<sequence>MDLPTGETTTATGTHPVRPPGALAEAEASIVHPFAARSPARPEPARQEPDREEPDREEPTLQKPVPVPQEPFVQEPFGAQEPFGQEPAAPDGAVREYGDPVGDLVRAAVADRPLEEVVDLIMMLERSPQYAQATIDALRAVGVNRSVEDVTRLVGLLTRPPRQSNSADEAIRAAAECRSVEDVTRLMELLHRTPLEPHCGQEAVRAAATGRPVEELVQLIGRLAEDGLARADSPDARRLRAALDGTGEDDGPEPPARPAGLAGAFAAADRRGREGGRRGRGRRRTPRRERERERDEDRASRDHAPHDHDHDRTARRSARGAAWPTWLTVAVLAGCGVAYFPLHQNDASARAYGAALGLSALCLVLALLLTVRPAVPLLAAAVVAPAALASAKLYGSATPSTRVSEAVDLTLAPTWIAVAVAVLTSLIALTALCVRVASQASVRTGRRPVRPMTRTSGVTD</sequence>
<reference evidence="4" key="1">
    <citation type="journal article" date="2019" name="Int. J. Syst. Evol. Microbiol.">
        <title>The Global Catalogue of Microorganisms (GCM) 10K type strain sequencing project: providing services to taxonomists for standard genome sequencing and annotation.</title>
        <authorList>
            <consortium name="The Broad Institute Genomics Platform"/>
            <consortium name="The Broad Institute Genome Sequencing Center for Infectious Disease"/>
            <person name="Wu L."/>
            <person name="Ma J."/>
        </authorList>
    </citation>
    <scope>NUCLEOTIDE SEQUENCE [LARGE SCALE GENOMIC DNA]</scope>
    <source>
        <strain evidence="4">JCM 17027</strain>
    </source>
</reference>
<feature type="compositionally biased region" description="Basic residues" evidence="1">
    <location>
        <begin position="278"/>
        <end position="287"/>
    </location>
</feature>
<dbReference type="Proteomes" id="UP001500034">
    <property type="component" value="Unassembled WGS sequence"/>
</dbReference>
<feature type="transmembrane region" description="Helical" evidence="2">
    <location>
        <begin position="352"/>
        <end position="370"/>
    </location>
</feature>
<feature type="region of interest" description="Disordered" evidence="1">
    <location>
        <begin position="243"/>
        <end position="317"/>
    </location>
</feature>
<feature type="compositionally biased region" description="Basic and acidic residues" evidence="1">
    <location>
        <begin position="43"/>
        <end position="60"/>
    </location>
</feature>
<feature type="transmembrane region" description="Helical" evidence="2">
    <location>
        <begin position="321"/>
        <end position="340"/>
    </location>
</feature>
<feature type="compositionally biased region" description="Low complexity" evidence="1">
    <location>
        <begin position="1"/>
        <end position="14"/>
    </location>
</feature>
<gene>
    <name evidence="3" type="ORF">GCM10022384_15850</name>
</gene>
<proteinExistence type="predicted"/>
<dbReference type="EMBL" id="BAABCQ010000021">
    <property type="protein sequence ID" value="GAA3964812.1"/>
    <property type="molecule type" value="Genomic_DNA"/>
</dbReference>
<feature type="region of interest" description="Disordered" evidence="1">
    <location>
        <begin position="1"/>
        <end position="95"/>
    </location>
</feature>
<protein>
    <submittedName>
        <fullName evidence="3">Uncharacterized protein</fullName>
    </submittedName>
</protein>
<keyword evidence="4" id="KW-1185">Reference proteome</keyword>
<feature type="compositionally biased region" description="Low complexity" evidence="1">
    <location>
        <begin position="258"/>
        <end position="267"/>
    </location>
</feature>
<keyword evidence="2" id="KW-0472">Membrane</keyword>
<name>A0ABP7PFL2_9ACTN</name>
<accession>A0ABP7PFL2</accession>
<feature type="compositionally biased region" description="Basic and acidic residues" evidence="1">
    <location>
        <begin position="288"/>
        <end position="314"/>
    </location>
</feature>
<keyword evidence="2" id="KW-1133">Transmembrane helix</keyword>